<feature type="domain" description="Pyruvate:ferredoxin oxidoreductase core" evidence="7">
    <location>
        <begin position="262"/>
        <end position="365"/>
    </location>
</feature>
<reference evidence="9" key="1">
    <citation type="journal article" date="2020" name="mSystems">
        <title>Genome- and Community-Level Interaction Insights into Carbon Utilization and Element Cycling Functions of Hydrothermarchaeota in Hydrothermal Sediment.</title>
        <authorList>
            <person name="Zhou Z."/>
            <person name="Liu Y."/>
            <person name="Xu W."/>
            <person name="Pan J."/>
            <person name="Luo Z.H."/>
            <person name="Li M."/>
        </authorList>
    </citation>
    <scope>NUCLEOTIDE SEQUENCE [LARGE SCALE GENOMIC DNA]</scope>
    <source>
        <strain evidence="8">SpSt-638</strain>
        <strain evidence="9">SpSt-648</strain>
    </source>
</reference>
<comment type="catalytic activity">
    <reaction evidence="5">
        <text>a 2-oxocarboxylate + 2 oxidized [2Fe-2S]-[ferredoxin] + CoA = an acyl-CoA + 2 reduced [2Fe-2S]-[ferredoxin] + CO2 + H(+)</text>
        <dbReference type="Rhea" id="RHEA:42316"/>
        <dbReference type="Rhea" id="RHEA-COMP:10000"/>
        <dbReference type="Rhea" id="RHEA-COMP:10001"/>
        <dbReference type="ChEBI" id="CHEBI:15378"/>
        <dbReference type="ChEBI" id="CHEBI:16526"/>
        <dbReference type="ChEBI" id="CHEBI:33737"/>
        <dbReference type="ChEBI" id="CHEBI:33738"/>
        <dbReference type="ChEBI" id="CHEBI:35179"/>
        <dbReference type="ChEBI" id="CHEBI:57287"/>
        <dbReference type="ChEBI" id="CHEBI:58342"/>
        <dbReference type="EC" id="1.2.7.11"/>
    </reaction>
</comment>
<dbReference type="EMBL" id="DTBE01000056">
    <property type="protein sequence ID" value="HGQ59490.1"/>
    <property type="molecule type" value="Genomic_DNA"/>
</dbReference>
<evidence type="ECO:0000313" key="9">
    <source>
        <dbReference type="EMBL" id="HGQ73519.1"/>
    </source>
</evidence>
<evidence type="ECO:0000259" key="7">
    <source>
        <dbReference type="Pfam" id="PF17147"/>
    </source>
</evidence>
<dbReference type="CDD" id="cd07034">
    <property type="entry name" value="TPP_PYR_PFOR_IOR-alpha_like"/>
    <property type="match status" value="1"/>
</dbReference>
<comment type="caution">
    <text evidence="9">The sequence shown here is derived from an EMBL/GenBank/DDBJ whole genome shotgun (WGS) entry which is preliminary data.</text>
</comment>
<accession>A0A7C4JKP9</accession>
<dbReference type="SUPFAM" id="SSF52922">
    <property type="entry name" value="TK C-terminal domain-like"/>
    <property type="match status" value="1"/>
</dbReference>
<dbReference type="Pfam" id="PF01855">
    <property type="entry name" value="POR_N"/>
    <property type="match status" value="1"/>
</dbReference>
<proteinExistence type="predicted"/>
<gene>
    <name evidence="8" type="ORF">ENU09_02075</name>
    <name evidence="9" type="ORF">ENU20_00355</name>
</gene>
<dbReference type="PANTHER" id="PTHR32154">
    <property type="entry name" value="PYRUVATE-FLAVODOXIN OXIDOREDUCTASE-RELATED"/>
    <property type="match status" value="1"/>
</dbReference>
<dbReference type="FunFam" id="3.40.50.970:FF:000012">
    <property type="entry name" value="Pyruvate:ferredoxin (Flavodoxin) oxidoreductase"/>
    <property type="match status" value="1"/>
</dbReference>
<dbReference type="InterPro" id="IPR050722">
    <property type="entry name" value="Pyruvate:ferred/Flavod_OxRd"/>
</dbReference>
<dbReference type="InterPro" id="IPR029061">
    <property type="entry name" value="THDP-binding"/>
</dbReference>
<protein>
    <recommendedName>
        <fullName evidence="3">2-oxoacid oxidoreductase (ferredoxin)</fullName>
        <ecNumber evidence="3">1.2.7.11</ecNumber>
    </recommendedName>
</protein>
<dbReference type="SUPFAM" id="SSF52518">
    <property type="entry name" value="Thiamin diphosphate-binding fold (THDP-binding)"/>
    <property type="match status" value="1"/>
</dbReference>
<comment type="subunit">
    <text evidence="1">Heterotetramer of one alpha, one beta, one delta and one gamma chain.</text>
</comment>
<evidence type="ECO:0000256" key="2">
    <source>
        <dbReference type="ARBA" id="ARBA00011631"/>
    </source>
</evidence>
<name>A0A7C4JKP9_STAMA</name>
<comment type="subunit">
    <text evidence="2">Heterodimer composed of an alpha and a beta subunit.</text>
</comment>
<evidence type="ECO:0000256" key="5">
    <source>
        <dbReference type="ARBA" id="ARBA00048893"/>
    </source>
</evidence>
<dbReference type="Gene3D" id="3.40.50.920">
    <property type="match status" value="1"/>
</dbReference>
<dbReference type="AlphaFoldDB" id="A0A7C4JKP9"/>
<dbReference type="InterPro" id="IPR002880">
    <property type="entry name" value="Pyrv_Fd/Flavodoxin_OxRdtase_N"/>
</dbReference>
<organism evidence="9">
    <name type="scientific">Staphylothermus marinus</name>
    <dbReference type="NCBI Taxonomy" id="2280"/>
    <lineage>
        <taxon>Archaea</taxon>
        <taxon>Thermoproteota</taxon>
        <taxon>Thermoprotei</taxon>
        <taxon>Desulfurococcales</taxon>
        <taxon>Desulfurococcaceae</taxon>
        <taxon>Staphylothermus</taxon>
    </lineage>
</organism>
<dbReference type="GO" id="GO:0019164">
    <property type="term" value="F:pyruvate synthase activity"/>
    <property type="evidence" value="ECO:0007669"/>
    <property type="project" value="UniProtKB-ARBA"/>
</dbReference>
<dbReference type="EC" id="1.2.7.11" evidence="3"/>
<feature type="domain" description="Pyruvate flavodoxin/ferredoxin oxidoreductase pyrimidine binding" evidence="6">
    <location>
        <begin position="16"/>
        <end position="239"/>
    </location>
</feature>
<dbReference type="GO" id="GO:0006979">
    <property type="term" value="P:response to oxidative stress"/>
    <property type="evidence" value="ECO:0007669"/>
    <property type="project" value="TreeGrafter"/>
</dbReference>
<evidence type="ECO:0000256" key="3">
    <source>
        <dbReference type="ARBA" id="ARBA00012691"/>
    </source>
</evidence>
<evidence type="ECO:0000259" key="6">
    <source>
        <dbReference type="Pfam" id="PF01855"/>
    </source>
</evidence>
<dbReference type="GO" id="GO:0018491">
    <property type="term" value="F:2-oxobutyrate synthase activity"/>
    <property type="evidence" value="ECO:0007669"/>
    <property type="project" value="UniProtKB-ARBA"/>
</dbReference>
<dbReference type="Gene3D" id="3.40.50.970">
    <property type="match status" value="1"/>
</dbReference>
<evidence type="ECO:0000256" key="1">
    <source>
        <dbReference type="ARBA" id="ARBA00011595"/>
    </source>
</evidence>
<dbReference type="InterPro" id="IPR009014">
    <property type="entry name" value="Transketo_C/PFOR_II"/>
</dbReference>
<evidence type="ECO:0000313" key="8">
    <source>
        <dbReference type="EMBL" id="HGQ59490.1"/>
    </source>
</evidence>
<keyword evidence="4" id="KW-0560">Oxidoreductase</keyword>
<evidence type="ECO:0000256" key="4">
    <source>
        <dbReference type="ARBA" id="ARBA00023002"/>
    </source>
</evidence>
<dbReference type="Pfam" id="PF17147">
    <property type="entry name" value="PFOR_II"/>
    <property type="match status" value="1"/>
</dbReference>
<keyword evidence="9" id="KW-0670">Pyruvate</keyword>
<sequence length="396" mass="44065">MGLKLVLTGNHALAYAAKVARAEVIAAYPITPQSPVVEKISELIEAGIMDAKLINVESEHSALAACFGAAVAGTRVFTATSSQGLLYMYEWIHWASRARIPMVLGVVSRTINTPWNIWPDHSDFVVNRDTGWIMGYAMDNQEAFDMTLQCFKISEDPRVFLPCMVGIEGFILSHASMPVEIPDQDAVDSWLGPRRQPYVIDGSEPFALGGLSMPLETEEVFVGIQLAMKEAVNVIREVDKEYGKISGRSYGGLIQCLYCEDADYHAVSMGAWSGDLIEAVEELRREGYKIGVVRIRFMRPWPEEDLFKVLRGSKGILVYDRALSFGAYGVLFTDLVTGLALRNPDLPPIWNIVAGIGGVDITSSDFYRLTKEFVENVERGDTRIKHYWITKKGLRV</sequence>
<dbReference type="InterPro" id="IPR033412">
    <property type="entry name" value="PFOR_II"/>
</dbReference>
<dbReference type="EMBL" id="DTBP01000005">
    <property type="protein sequence ID" value="HGQ73519.1"/>
    <property type="molecule type" value="Genomic_DNA"/>
</dbReference>
<dbReference type="PANTHER" id="PTHR32154:SF0">
    <property type="entry name" value="PYRUVATE-FLAVODOXIN OXIDOREDUCTASE-RELATED"/>
    <property type="match status" value="1"/>
</dbReference>